<comment type="subcellular location">
    <subcellularLocation>
        <location evidence="1">Cell membrane</location>
        <topology evidence="1">Multi-pass membrane protein</topology>
    </subcellularLocation>
</comment>
<feature type="transmembrane region" description="Helical" evidence="6">
    <location>
        <begin position="81"/>
        <end position="101"/>
    </location>
</feature>
<keyword evidence="2" id="KW-1003">Cell membrane</keyword>
<proteinExistence type="predicted"/>
<evidence type="ECO:0000256" key="3">
    <source>
        <dbReference type="ARBA" id="ARBA00022692"/>
    </source>
</evidence>
<dbReference type="RefSeq" id="WP_088857294.1">
    <property type="nucleotide sequence ID" value="NZ_CP014862.1"/>
</dbReference>
<evidence type="ECO:0000313" key="7">
    <source>
        <dbReference type="EMBL" id="ASJ02025.1"/>
    </source>
</evidence>
<dbReference type="Proteomes" id="UP000250179">
    <property type="component" value="Chromosome"/>
</dbReference>
<accession>A0A2Z2MBU7</accession>
<dbReference type="GeneID" id="33319037"/>
<gene>
    <name evidence="7" type="ORF">A3L09_01465</name>
</gene>
<feature type="transmembrane region" description="Helical" evidence="6">
    <location>
        <begin position="222"/>
        <end position="241"/>
    </location>
</feature>
<dbReference type="GO" id="GO:0070069">
    <property type="term" value="C:cytochrome complex"/>
    <property type="evidence" value="ECO:0007669"/>
    <property type="project" value="TreeGrafter"/>
</dbReference>
<dbReference type="Pfam" id="PF02322">
    <property type="entry name" value="Cyt_bd_oxida_II"/>
    <property type="match status" value="1"/>
</dbReference>
<dbReference type="InterPro" id="IPR003317">
    <property type="entry name" value="Cyt-d_oxidase_su2"/>
</dbReference>
<evidence type="ECO:0000256" key="6">
    <source>
        <dbReference type="SAM" id="Phobius"/>
    </source>
</evidence>
<feature type="transmembrane region" description="Helical" evidence="6">
    <location>
        <begin position="248"/>
        <end position="273"/>
    </location>
</feature>
<feature type="transmembrane region" description="Helical" evidence="6">
    <location>
        <begin position="293"/>
        <end position="317"/>
    </location>
</feature>
<keyword evidence="3 6" id="KW-0812">Transmembrane</keyword>
<dbReference type="OrthoDB" id="205826at2157"/>
<sequence length="331" mass="37532">MDYATAWYYFSAFLLGMYLAFDGFDLGLGSLLAFVKDQKDRDVLINTIAPVWDGNEVWFITWGAGIFAMWPALYATLFSTFYLAVWLLAFLFIFRAVGFEFRNRNKALWDKLFALVSALIPLVIGVIVGNLIEGIPIDASGFHGSLLTLFRPFPLIVGLFVLFAVMWHGANWAVYKTTGKLQEQMRKQAFNFWILTVVFLLLVVVGMKIWAPLRFERALTPLGLTLTLIILIAGLLDGYLIKKGDEKLSFYISWLAFPLVVYLVYYSMYPYWVISTTDPNFKLSINDLAASPLTLQAVLGVSVILAVIIMAYTLYVYRMFGGKVEEAKGYY</sequence>
<feature type="transmembrane region" description="Helical" evidence="6">
    <location>
        <begin position="190"/>
        <end position="210"/>
    </location>
</feature>
<dbReference type="NCBIfam" id="TIGR00203">
    <property type="entry name" value="cydB"/>
    <property type="match status" value="1"/>
</dbReference>
<reference evidence="7 8" key="1">
    <citation type="submission" date="2016-03" db="EMBL/GenBank/DDBJ databases">
        <title>Complete genome sequence of Thermococcus profundus strain DT5432.</title>
        <authorList>
            <person name="Oger P.M."/>
        </authorList>
    </citation>
    <scope>NUCLEOTIDE SEQUENCE [LARGE SCALE GENOMIC DNA]</scope>
    <source>
        <strain evidence="7 8">DT 5432</strain>
    </source>
</reference>
<keyword evidence="8" id="KW-1185">Reference proteome</keyword>
<evidence type="ECO:0000256" key="2">
    <source>
        <dbReference type="ARBA" id="ARBA00022475"/>
    </source>
</evidence>
<dbReference type="GO" id="GO:0009055">
    <property type="term" value="F:electron transfer activity"/>
    <property type="evidence" value="ECO:0007669"/>
    <property type="project" value="TreeGrafter"/>
</dbReference>
<dbReference type="GO" id="GO:0016682">
    <property type="term" value="F:oxidoreductase activity, acting on diphenols and related substances as donors, oxygen as acceptor"/>
    <property type="evidence" value="ECO:0007669"/>
    <property type="project" value="TreeGrafter"/>
</dbReference>
<protein>
    <submittedName>
        <fullName evidence="7">Cytochrome D ubiquinol oxidase subunit II</fullName>
    </submittedName>
</protein>
<name>A0A2Z2MBU7_THEPR</name>
<keyword evidence="4 6" id="KW-1133">Transmembrane helix</keyword>
<evidence type="ECO:0000256" key="1">
    <source>
        <dbReference type="ARBA" id="ARBA00004651"/>
    </source>
</evidence>
<dbReference type="AlphaFoldDB" id="A0A2Z2MBU7"/>
<evidence type="ECO:0000256" key="4">
    <source>
        <dbReference type="ARBA" id="ARBA00022989"/>
    </source>
</evidence>
<keyword evidence="5 6" id="KW-0472">Membrane</keyword>
<dbReference type="EMBL" id="CP014862">
    <property type="protein sequence ID" value="ASJ02025.1"/>
    <property type="molecule type" value="Genomic_DNA"/>
</dbReference>
<organism evidence="7 8">
    <name type="scientific">Thermococcus profundus</name>
    <dbReference type="NCBI Taxonomy" id="49899"/>
    <lineage>
        <taxon>Archaea</taxon>
        <taxon>Methanobacteriati</taxon>
        <taxon>Methanobacteriota</taxon>
        <taxon>Thermococci</taxon>
        <taxon>Thermococcales</taxon>
        <taxon>Thermococcaceae</taxon>
        <taxon>Thermococcus</taxon>
    </lineage>
</organism>
<dbReference type="PANTHER" id="PTHR43141">
    <property type="entry name" value="CYTOCHROME BD2 SUBUNIT II"/>
    <property type="match status" value="1"/>
</dbReference>
<feature type="transmembrane region" description="Helical" evidence="6">
    <location>
        <begin position="6"/>
        <end position="35"/>
    </location>
</feature>
<feature type="transmembrane region" description="Helical" evidence="6">
    <location>
        <begin position="152"/>
        <end position="170"/>
    </location>
</feature>
<dbReference type="GO" id="GO:0005886">
    <property type="term" value="C:plasma membrane"/>
    <property type="evidence" value="ECO:0007669"/>
    <property type="project" value="UniProtKB-SubCell"/>
</dbReference>
<dbReference type="PANTHER" id="PTHR43141:SF4">
    <property type="entry name" value="CYTOCHROME BD2 SUBUNIT II"/>
    <property type="match status" value="1"/>
</dbReference>
<evidence type="ECO:0000256" key="5">
    <source>
        <dbReference type="ARBA" id="ARBA00023136"/>
    </source>
</evidence>
<feature type="transmembrane region" description="Helical" evidence="6">
    <location>
        <begin position="113"/>
        <end position="132"/>
    </location>
</feature>
<dbReference type="GO" id="GO:0019646">
    <property type="term" value="P:aerobic electron transport chain"/>
    <property type="evidence" value="ECO:0007669"/>
    <property type="project" value="TreeGrafter"/>
</dbReference>
<evidence type="ECO:0000313" key="8">
    <source>
        <dbReference type="Proteomes" id="UP000250179"/>
    </source>
</evidence>
<dbReference type="KEGG" id="tprf:A3L09_01465"/>